<organism evidence="3 4">
    <name type="scientific">Metabacillus fastidiosus</name>
    <dbReference type="NCBI Taxonomy" id="1458"/>
    <lineage>
        <taxon>Bacteria</taxon>
        <taxon>Bacillati</taxon>
        <taxon>Bacillota</taxon>
        <taxon>Bacilli</taxon>
        <taxon>Bacillales</taxon>
        <taxon>Bacillaceae</taxon>
        <taxon>Metabacillus</taxon>
    </lineage>
</organism>
<keyword evidence="4" id="KW-1185">Reference proteome</keyword>
<dbReference type="SUPFAM" id="SSF50249">
    <property type="entry name" value="Nucleic acid-binding proteins"/>
    <property type="match status" value="1"/>
</dbReference>
<dbReference type="GO" id="GO:0003677">
    <property type="term" value="F:DNA binding"/>
    <property type="evidence" value="ECO:0007669"/>
    <property type="project" value="UniProtKB-KW"/>
</dbReference>
<dbReference type="InterPro" id="IPR000424">
    <property type="entry name" value="Primosome_PriB/ssb"/>
</dbReference>
<reference evidence="3 4" key="1">
    <citation type="submission" date="2023-03" db="EMBL/GenBank/DDBJ databases">
        <title>Bacillus Genome Sequencing.</title>
        <authorList>
            <person name="Dunlap C."/>
        </authorList>
    </citation>
    <scope>NUCLEOTIDE SEQUENCE [LARGE SCALE GENOMIC DNA]</scope>
    <source>
        <strain evidence="3 4">NRS-1717</strain>
    </source>
</reference>
<dbReference type="PANTHER" id="PTHR10302:SF27">
    <property type="entry name" value="SINGLE-STRANDED DNA-BINDING PROTEIN"/>
    <property type="match status" value="1"/>
</dbReference>
<keyword evidence="1 2" id="KW-0238">DNA-binding</keyword>
<dbReference type="PANTHER" id="PTHR10302">
    <property type="entry name" value="SINGLE-STRANDED DNA-BINDING PROTEIN"/>
    <property type="match status" value="1"/>
</dbReference>
<dbReference type="PROSITE" id="PS50935">
    <property type="entry name" value="SSB"/>
    <property type="match status" value="1"/>
</dbReference>
<evidence type="ECO:0000313" key="3">
    <source>
        <dbReference type="EMBL" id="MED4400303.1"/>
    </source>
</evidence>
<gene>
    <name evidence="3" type="ORF">P9271_02880</name>
</gene>
<proteinExistence type="predicted"/>
<accession>A0ABU6NUL7</accession>
<dbReference type="Pfam" id="PF00436">
    <property type="entry name" value="SSB"/>
    <property type="match status" value="1"/>
</dbReference>
<evidence type="ECO:0000256" key="1">
    <source>
        <dbReference type="ARBA" id="ARBA00023125"/>
    </source>
</evidence>
<evidence type="ECO:0000313" key="4">
    <source>
        <dbReference type="Proteomes" id="UP001342826"/>
    </source>
</evidence>
<dbReference type="InterPro" id="IPR012340">
    <property type="entry name" value="NA-bd_OB-fold"/>
</dbReference>
<protein>
    <submittedName>
        <fullName evidence="3">Single-stranded DNA-binding protein</fullName>
    </submittedName>
</protein>
<comment type="caution">
    <text evidence="3">The sequence shown here is derived from an EMBL/GenBank/DDBJ whole genome shotgun (WGS) entry which is preliminary data.</text>
</comment>
<dbReference type="InterPro" id="IPR011344">
    <property type="entry name" value="ssDNA-bd"/>
</dbReference>
<dbReference type="EMBL" id="JARTFS010000002">
    <property type="protein sequence ID" value="MED4400303.1"/>
    <property type="molecule type" value="Genomic_DNA"/>
</dbReference>
<dbReference type="RefSeq" id="WP_066224348.1">
    <property type="nucleotide sequence ID" value="NZ_JARTFS010000002.1"/>
</dbReference>
<sequence length="101" mass="11540">MNVYSAIGRLTKAPHLTYTDGLAKCEMVIAVEDRIARRTDFIPIVIWRDLAEYCANYLVKGQKIGVTGKLRSHNYQRGGMNLTRYEVEAYEVDFGQAPKRN</sequence>
<name>A0ABU6NUL7_9BACI</name>
<dbReference type="Gene3D" id="2.40.50.140">
    <property type="entry name" value="Nucleic acid-binding proteins"/>
    <property type="match status" value="1"/>
</dbReference>
<dbReference type="CDD" id="cd04496">
    <property type="entry name" value="SSB_OBF"/>
    <property type="match status" value="1"/>
</dbReference>
<dbReference type="GeneID" id="301139198"/>
<evidence type="ECO:0000256" key="2">
    <source>
        <dbReference type="PROSITE-ProRule" id="PRU00252"/>
    </source>
</evidence>
<dbReference type="Proteomes" id="UP001342826">
    <property type="component" value="Unassembled WGS sequence"/>
</dbReference>
<dbReference type="PIRSF" id="PIRSF002070">
    <property type="entry name" value="SSB"/>
    <property type="match status" value="1"/>
</dbReference>